<organism evidence="2 3">
    <name type="scientific">Thalassotalea fonticola</name>
    <dbReference type="NCBI Taxonomy" id="3065649"/>
    <lineage>
        <taxon>Bacteria</taxon>
        <taxon>Pseudomonadati</taxon>
        <taxon>Pseudomonadota</taxon>
        <taxon>Gammaproteobacteria</taxon>
        <taxon>Alteromonadales</taxon>
        <taxon>Colwelliaceae</taxon>
        <taxon>Thalassotalea</taxon>
    </lineage>
</organism>
<feature type="signal peptide" evidence="1">
    <location>
        <begin position="1"/>
        <end position="16"/>
    </location>
</feature>
<feature type="chain" id="PRO_5046802301" evidence="1">
    <location>
        <begin position="17"/>
        <end position="227"/>
    </location>
</feature>
<dbReference type="Proteomes" id="UP001301442">
    <property type="component" value="Chromosome"/>
</dbReference>
<accession>A0ABZ0GT25</accession>
<gene>
    <name evidence="2" type="ORF">RI844_06310</name>
</gene>
<protein>
    <submittedName>
        <fullName evidence="2">DUF3299 domain-containing protein</fullName>
    </submittedName>
</protein>
<dbReference type="Gene3D" id="2.40.50.870">
    <property type="entry name" value="Protein of unknown function (DUF3299)"/>
    <property type="match status" value="1"/>
</dbReference>
<dbReference type="Pfam" id="PF11736">
    <property type="entry name" value="DUF3299"/>
    <property type="match status" value="1"/>
</dbReference>
<dbReference type="EMBL" id="CP136600">
    <property type="protein sequence ID" value="WOH38829.1"/>
    <property type="molecule type" value="Genomic_DNA"/>
</dbReference>
<evidence type="ECO:0000256" key="1">
    <source>
        <dbReference type="SAM" id="SignalP"/>
    </source>
</evidence>
<evidence type="ECO:0000313" key="2">
    <source>
        <dbReference type="EMBL" id="WOH38829.1"/>
    </source>
</evidence>
<evidence type="ECO:0000313" key="3">
    <source>
        <dbReference type="Proteomes" id="UP001301442"/>
    </source>
</evidence>
<dbReference type="InterPro" id="IPR021727">
    <property type="entry name" value="DUF3299"/>
</dbReference>
<name>A0ABZ0GT25_9GAMM</name>
<reference evidence="2 3" key="1">
    <citation type="submission" date="2023-09" db="EMBL/GenBank/DDBJ databases">
        <authorList>
            <person name="Qi X."/>
        </authorList>
    </citation>
    <scope>NUCLEOTIDE SEQUENCE [LARGE SCALE GENOMIC DNA]</scope>
    <source>
        <strain evidence="2 3">S1-1</strain>
    </source>
</reference>
<sequence length="227" mass="25721">MLFLLCIFFSATNVMANQVVDLHWKQLLPAKSSFEDPFKQLNANQLETIGYVVGMRNRIQTLKTSADADKPEMITLINNYTERLNDALSHLEQDSIDLDYLLSQRSAVMKHREQQATAIAPRWINQSVSISGFALPVSIKNGLLTEFFMIEMSPALSIGHDHKAPKPNQTILIKYPQGIKIKNGETKITVSGHLSQQWFNKEIVLADNHKTEYEAAYQLVADKITFD</sequence>
<keyword evidence="1" id="KW-0732">Signal</keyword>
<dbReference type="RefSeq" id="WP_348397598.1">
    <property type="nucleotide sequence ID" value="NZ_CP136600.1"/>
</dbReference>
<proteinExistence type="predicted"/>
<keyword evidence="3" id="KW-1185">Reference proteome</keyword>